<reference evidence="1 2" key="1">
    <citation type="journal article" date="2021" name="BMC Genomics">
        <title>Datura genome reveals duplications of psychoactive alkaloid biosynthetic genes and high mutation rate following tissue culture.</title>
        <authorList>
            <person name="Rajewski A."/>
            <person name="Carter-House D."/>
            <person name="Stajich J."/>
            <person name="Litt A."/>
        </authorList>
    </citation>
    <scope>NUCLEOTIDE SEQUENCE [LARGE SCALE GENOMIC DNA]</scope>
    <source>
        <strain evidence="1">AR-01</strain>
    </source>
</reference>
<protein>
    <submittedName>
        <fullName evidence="1">Uncharacterized protein</fullName>
    </submittedName>
</protein>
<name>A0ABS8Y6T5_DATST</name>
<comment type="caution">
    <text evidence="1">The sequence shown here is derived from an EMBL/GenBank/DDBJ whole genome shotgun (WGS) entry which is preliminary data.</text>
</comment>
<organism evidence="1 2">
    <name type="scientific">Datura stramonium</name>
    <name type="common">Jimsonweed</name>
    <name type="synonym">Common thornapple</name>
    <dbReference type="NCBI Taxonomy" id="4076"/>
    <lineage>
        <taxon>Eukaryota</taxon>
        <taxon>Viridiplantae</taxon>
        <taxon>Streptophyta</taxon>
        <taxon>Embryophyta</taxon>
        <taxon>Tracheophyta</taxon>
        <taxon>Spermatophyta</taxon>
        <taxon>Magnoliopsida</taxon>
        <taxon>eudicotyledons</taxon>
        <taxon>Gunneridae</taxon>
        <taxon>Pentapetalae</taxon>
        <taxon>asterids</taxon>
        <taxon>lamiids</taxon>
        <taxon>Solanales</taxon>
        <taxon>Solanaceae</taxon>
        <taxon>Solanoideae</taxon>
        <taxon>Datureae</taxon>
        <taxon>Datura</taxon>
    </lineage>
</organism>
<keyword evidence="2" id="KW-1185">Reference proteome</keyword>
<dbReference type="Proteomes" id="UP000823775">
    <property type="component" value="Unassembled WGS sequence"/>
</dbReference>
<proteinExistence type="predicted"/>
<evidence type="ECO:0000313" key="2">
    <source>
        <dbReference type="Proteomes" id="UP000823775"/>
    </source>
</evidence>
<sequence length="151" mass="16778">MCIKYASLEQRQHHSNALVRLSDRIARLEAGGGGDIITLKAIVSALKGEVEQLKFTNLNFLLMDPVMGYALAEIVIPTTPLTAAPLVVEGQHERMNEYSDNEDDETNEELFVKRLLQVVIYFLQDLENVMVIVITEVSHGETSMVDTSGTT</sequence>
<gene>
    <name evidence="1" type="ORF">HAX54_025418</name>
</gene>
<evidence type="ECO:0000313" key="1">
    <source>
        <dbReference type="EMBL" id="MCE5166737.1"/>
    </source>
</evidence>
<accession>A0ABS8Y6T5</accession>
<dbReference type="EMBL" id="JACEIK010030875">
    <property type="protein sequence ID" value="MCE5166737.1"/>
    <property type="molecule type" value="Genomic_DNA"/>
</dbReference>